<keyword evidence="1" id="KW-0695">RNA-directed DNA polymerase</keyword>
<feature type="non-terminal residue" evidence="1">
    <location>
        <position position="168"/>
    </location>
</feature>
<keyword evidence="2" id="KW-1185">Reference proteome</keyword>
<name>A0A0J7JV94_LASNI</name>
<dbReference type="Proteomes" id="UP000036403">
    <property type="component" value="Unassembled WGS sequence"/>
</dbReference>
<comment type="caution">
    <text evidence="1">The sequence shown here is derived from an EMBL/GenBank/DDBJ whole genome shotgun (WGS) entry which is preliminary data.</text>
</comment>
<sequence>MRHRYTRCRRRRHTEAEAATLYETYREAKKFLQRAIKRAKTKAWDELLETLDDDPWRRPYLIVRKKLQSRSPLVTESLHPQVLEDVVSTLFPAAGEESVGPPGQAVHVPQRQRWTADLGVTKEELARGIKRLEAKNTAPGSDGIPGRAWVLALSVLGDRLRRLFTACL</sequence>
<dbReference type="EMBL" id="LBMM01031819">
    <property type="protein sequence ID" value="KMQ81771.1"/>
    <property type="molecule type" value="Genomic_DNA"/>
</dbReference>
<proteinExistence type="predicted"/>
<evidence type="ECO:0000313" key="1">
    <source>
        <dbReference type="EMBL" id="KMQ81771.1"/>
    </source>
</evidence>
<dbReference type="GO" id="GO:0003964">
    <property type="term" value="F:RNA-directed DNA polymerase activity"/>
    <property type="evidence" value="ECO:0007669"/>
    <property type="project" value="UniProtKB-KW"/>
</dbReference>
<gene>
    <name evidence="1" type="ORF">RF55_25252</name>
</gene>
<protein>
    <submittedName>
        <fullName evidence="1">Reverse transcriptase</fullName>
    </submittedName>
</protein>
<accession>A0A0J7JV94</accession>
<dbReference type="OrthoDB" id="415822at2759"/>
<organism evidence="1 2">
    <name type="scientific">Lasius niger</name>
    <name type="common">Black garden ant</name>
    <dbReference type="NCBI Taxonomy" id="67767"/>
    <lineage>
        <taxon>Eukaryota</taxon>
        <taxon>Metazoa</taxon>
        <taxon>Ecdysozoa</taxon>
        <taxon>Arthropoda</taxon>
        <taxon>Hexapoda</taxon>
        <taxon>Insecta</taxon>
        <taxon>Pterygota</taxon>
        <taxon>Neoptera</taxon>
        <taxon>Endopterygota</taxon>
        <taxon>Hymenoptera</taxon>
        <taxon>Apocrita</taxon>
        <taxon>Aculeata</taxon>
        <taxon>Formicoidea</taxon>
        <taxon>Formicidae</taxon>
        <taxon>Formicinae</taxon>
        <taxon>Lasius</taxon>
        <taxon>Lasius</taxon>
    </lineage>
</organism>
<keyword evidence="1" id="KW-0548">Nucleotidyltransferase</keyword>
<dbReference type="AlphaFoldDB" id="A0A0J7JV94"/>
<dbReference type="PaxDb" id="67767-A0A0J7JV94"/>
<evidence type="ECO:0000313" key="2">
    <source>
        <dbReference type="Proteomes" id="UP000036403"/>
    </source>
</evidence>
<reference evidence="1 2" key="1">
    <citation type="submission" date="2015-04" db="EMBL/GenBank/DDBJ databases">
        <title>Lasius niger genome sequencing.</title>
        <authorList>
            <person name="Konorov E.A."/>
            <person name="Nikitin M.A."/>
            <person name="Kirill M.V."/>
            <person name="Chang P."/>
        </authorList>
    </citation>
    <scope>NUCLEOTIDE SEQUENCE [LARGE SCALE GENOMIC DNA]</scope>
    <source>
        <tissue evidence="1">Whole</tissue>
    </source>
</reference>
<keyword evidence="1" id="KW-0808">Transferase</keyword>